<feature type="non-terminal residue" evidence="1">
    <location>
        <position position="47"/>
    </location>
</feature>
<sequence>MNKTLTERARSLRVQLGLPKKFWAEAVNTTAYLINRGPSVPLEHKIP</sequence>
<dbReference type="PANTHER" id="PTHR42648:SF28">
    <property type="entry name" value="TRANSPOSON-ENCODED PROTEIN WITH RIBONUCLEASE H-LIKE AND RETROVIRUS ZINC FINGER-LIKE DOMAINS"/>
    <property type="match status" value="1"/>
</dbReference>
<comment type="caution">
    <text evidence="1">The sequence shown here is derived from an EMBL/GenBank/DDBJ whole genome shotgun (WGS) entry which is preliminary data.</text>
</comment>
<protein>
    <recommendedName>
        <fullName evidence="3">Retrovirus-related pol polyprotein from transposon tnt 1-94</fullName>
    </recommendedName>
</protein>
<dbReference type="EMBL" id="LXQA011447015">
    <property type="protein sequence ID" value="MCI97544.1"/>
    <property type="molecule type" value="Genomic_DNA"/>
</dbReference>
<evidence type="ECO:0008006" key="3">
    <source>
        <dbReference type="Google" id="ProtNLM"/>
    </source>
</evidence>
<dbReference type="InterPro" id="IPR039537">
    <property type="entry name" value="Retrotran_Ty1/copia-like"/>
</dbReference>
<name>A0A392WA80_9FABA</name>
<organism evidence="1 2">
    <name type="scientific">Trifolium medium</name>
    <dbReference type="NCBI Taxonomy" id="97028"/>
    <lineage>
        <taxon>Eukaryota</taxon>
        <taxon>Viridiplantae</taxon>
        <taxon>Streptophyta</taxon>
        <taxon>Embryophyta</taxon>
        <taxon>Tracheophyta</taxon>
        <taxon>Spermatophyta</taxon>
        <taxon>Magnoliopsida</taxon>
        <taxon>eudicotyledons</taxon>
        <taxon>Gunneridae</taxon>
        <taxon>Pentapetalae</taxon>
        <taxon>rosids</taxon>
        <taxon>fabids</taxon>
        <taxon>Fabales</taxon>
        <taxon>Fabaceae</taxon>
        <taxon>Papilionoideae</taxon>
        <taxon>50 kb inversion clade</taxon>
        <taxon>NPAAA clade</taxon>
        <taxon>Hologalegina</taxon>
        <taxon>IRL clade</taxon>
        <taxon>Trifolieae</taxon>
        <taxon>Trifolium</taxon>
    </lineage>
</organism>
<proteinExistence type="predicted"/>
<evidence type="ECO:0000313" key="1">
    <source>
        <dbReference type="EMBL" id="MCI97544.1"/>
    </source>
</evidence>
<dbReference type="Proteomes" id="UP000265520">
    <property type="component" value="Unassembled WGS sequence"/>
</dbReference>
<dbReference type="PANTHER" id="PTHR42648">
    <property type="entry name" value="TRANSPOSASE, PUTATIVE-RELATED"/>
    <property type="match status" value="1"/>
</dbReference>
<keyword evidence="2" id="KW-1185">Reference proteome</keyword>
<dbReference type="AlphaFoldDB" id="A0A392WA80"/>
<evidence type="ECO:0000313" key="2">
    <source>
        <dbReference type="Proteomes" id="UP000265520"/>
    </source>
</evidence>
<reference evidence="1 2" key="1">
    <citation type="journal article" date="2018" name="Front. Plant Sci.">
        <title>Red Clover (Trifolium pratense) and Zigzag Clover (T. medium) - A Picture of Genomic Similarities and Differences.</title>
        <authorList>
            <person name="Dluhosova J."/>
            <person name="Istvanek J."/>
            <person name="Nedelnik J."/>
            <person name="Repkova J."/>
        </authorList>
    </citation>
    <scope>NUCLEOTIDE SEQUENCE [LARGE SCALE GENOMIC DNA]</scope>
    <source>
        <strain evidence="2">cv. 10/8</strain>
        <tissue evidence="1">Leaf</tissue>
    </source>
</reference>
<accession>A0A392WA80</accession>